<keyword evidence="8" id="KW-1185">Reference proteome</keyword>
<name>A0A4Z1SZN4_GIAMU</name>
<keyword evidence="4 6" id="KW-1133">Transmembrane helix</keyword>
<comment type="subcellular location">
    <subcellularLocation>
        <location evidence="1">Membrane</location>
        <topology evidence="1">Multi-pass membrane protein</topology>
    </subcellularLocation>
</comment>
<sequence length="467" mass="50262">MVLNTVPPQLLVAALGCTCCLAILSLLRQRLPDRAGRKIFHIFAGAWYLYWLARHPLPHEIAVVGGLIPMGMGLVLQLFPSYTRLSLMIKGSENGYDWAVLQYTLLVGYTGYCVSGQKPWFFNTRGFLVGAYLLIFGDGVAGLRPLFPQHLRRPHLLNKQKTILGSFLFFGVAAFAMSFDIIKIGLITSPLEACVYALMGAVVEGSALVGADDNVFVFLIGVLGEYYSSGYTAEIAVGIGLALFLAEVTLCRGSFTLRGAQMGAIITIVHILAGIYDFALPLVTFVICGVLASHFRARISETRTAYQVLANSLVPLVSAVLILLQEWIRPPIEYSRLRLVAYAVYSEALADTMSSELGTALHKGQVFSVGRLRLVPAGTDGGVSVPGLLAGASGAVIIAGLQYFTSRFLGRQTSTRDISVIIMAGTGGSMVDSFLGAWFQDMTHVLSNGAVNLLSTTLVAVVVYFLG</sequence>
<dbReference type="AlphaFoldDB" id="A0A4Z1SZN4"/>
<feature type="transmembrane region" description="Helical" evidence="6">
    <location>
        <begin position="6"/>
        <end position="27"/>
    </location>
</feature>
<dbReference type="PANTHER" id="PTHR13353:SF5">
    <property type="entry name" value="TRANSMEMBRANE PROTEIN 19"/>
    <property type="match status" value="1"/>
</dbReference>
<protein>
    <submittedName>
        <fullName evidence="7">Putative Membrane protein</fullName>
    </submittedName>
</protein>
<dbReference type="Pfam" id="PF01940">
    <property type="entry name" value="DUF92"/>
    <property type="match status" value="1"/>
</dbReference>
<reference evidence="7 8" key="1">
    <citation type="submission" date="2019-05" db="EMBL/GenBank/DDBJ databases">
        <title>The compact genome of Giardia muris reveals important steps in the evolution of intestinal protozoan parasites.</title>
        <authorList>
            <person name="Xu F."/>
            <person name="Jimenez-Gonzalez A."/>
            <person name="Einarsson E."/>
            <person name="Astvaldsson A."/>
            <person name="Peirasmaki D."/>
            <person name="Eckmann L."/>
            <person name="Andersson J.O."/>
            <person name="Svard S.G."/>
            <person name="Jerlstrom-Hultqvist J."/>
        </authorList>
    </citation>
    <scope>NUCLEOTIDE SEQUENCE [LARGE SCALE GENOMIC DNA]</scope>
    <source>
        <strain evidence="7 8">Roberts-Thomson</strain>
    </source>
</reference>
<evidence type="ECO:0000256" key="1">
    <source>
        <dbReference type="ARBA" id="ARBA00004141"/>
    </source>
</evidence>
<feature type="transmembrane region" description="Helical" evidence="6">
    <location>
        <begin position="278"/>
        <end position="296"/>
    </location>
</feature>
<keyword evidence="3 6" id="KW-0812">Transmembrane</keyword>
<dbReference type="VEuPathDB" id="GiardiaDB:GMRT_12807"/>
<comment type="similarity">
    <text evidence="2">Belongs to the TMEM19 family.</text>
</comment>
<feature type="transmembrane region" description="Helical" evidence="6">
    <location>
        <begin position="231"/>
        <end position="248"/>
    </location>
</feature>
<dbReference type="PANTHER" id="PTHR13353">
    <property type="entry name" value="TRANSMEMBRANE PROTEIN 19"/>
    <property type="match status" value="1"/>
</dbReference>
<feature type="transmembrane region" description="Helical" evidence="6">
    <location>
        <begin position="163"/>
        <end position="182"/>
    </location>
</feature>
<evidence type="ECO:0000313" key="8">
    <source>
        <dbReference type="Proteomes" id="UP000315496"/>
    </source>
</evidence>
<evidence type="ECO:0000256" key="6">
    <source>
        <dbReference type="SAM" id="Phobius"/>
    </source>
</evidence>
<gene>
    <name evidence="7" type="ORF">GMRT_12807</name>
</gene>
<dbReference type="InterPro" id="IPR002794">
    <property type="entry name" value="DUF92_TMEM19"/>
</dbReference>
<feature type="transmembrane region" description="Helical" evidence="6">
    <location>
        <begin position="308"/>
        <end position="328"/>
    </location>
</feature>
<feature type="transmembrane region" description="Helical" evidence="6">
    <location>
        <begin position="383"/>
        <end position="406"/>
    </location>
</feature>
<feature type="transmembrane region" description="Helical" evidence="6">
    <location>
        <begin position="194"/>
        <end position="211"/>
    </location>
</feature>
<feature type="transmembrane region" description="Helical" evidence="6">
    <location>
        <begin position="445"/>
        <end position="466"/>
    </location>
</feature>
<feature type="transmembrane region" description="Helical" evidence="6">
    <location>
        <begin position="126"/>
        <end position="143"/>
    </location>
</feature>
<evidence type="ECO:0000256" key="4">
    <source>
        <dbReference type="ARBA" id="ARBA00022989"/>
    </source>
</evidence>
<feature type="transmembrane region" description="Helical" evidence="6">
    <location>
        <begin position="255"/>
        <end position="272"/>
    </location>
</feature>
<accession>A0A4Z1SZN4</accession>
<dbReference type="OrthoDB" id="30881at2759"/>
<evidence type="ECO:0000313" key="7">
    <source>
        <dbReference type="EMBL" id="TNJ27113.1"/>
    </source>
</evidence>
<dbReference type="Proteomes" id="UP000315496">
    <property type="component" value="Chromosome 4"/>
</dbReference>
<feature type="transmembrane region" description="Helical" evidence="6">
    <location>
        <begin position="418"/>
        <end position="439"/>
    </location>
</feature>
<evidence type="ECO:0000256" key="2">
    <source>
        <dbReference type="ARBA" id="ARBA00009012"/>
    </source>
</evidence>
<dbReference type="EMBL" id="VDLU01000004">
    <property type="protein sequence ID" value="TNJ27113.1"/>
    <property type="molecule type" value="Genomic_DNA"/>
</dbReference>
<evidence type="ECO:0000256" key="3">
    <source>
        <dbReference type="ARBA" id="ARBA00022692"/>
    </source>
</evidence>
<dbReference type="GO" id="GO:0016020">
    <property type="term" value="C:membrane"/>
    <property type="evidence" value="ECO:0007669"/>
    <property type="project" value="UniProtKB-SubCell"/>
</dbReference>
<proteinExistence type="inferred from homology"/>
<feature type="transmembrane region" description="Helical" evidence="6">
    <location>
        <begin position="61"/>
        <end position="79"/>
    </location>
</feature>
<evidence type="ECO:0000256" key="5">
    <source>
        <dbReference type="ARBA" id="ARBA00023136"/>
    </source>
</evidence>
<comment type="caution">
    <text evidence="7">The sequence shown here is derived from an EMBL/GenBank/DDBJ whole genome shotgun (WGS) entry which is preliminary data.</text>
</comment>
<organism evidence="7 8">
    <name type="scientific">Giardia muris</name>
    <dbReference type="NCBI Taxonomy" id="5742"/>
    <lineage>
        <taxon>Eukaryota</taxon>
        <taxon>Metamonada</taxon>
        <taxon>Diplomonadida</taxon>
        <taxon>Hexamitidae</taxon>
        <taxon>Giardiinae</taxon>
        <taxon>Giardia</taxon>
    </lineage>
</organism>
<keyword evidence="5 6" id="KW-0472">Membrane</keyword>